<dbReference type="Pfam" id="PF07596">
    <property type="entry name" value="SBP_bac_10"/>
    <property type="match status" value="1"/>
</dbReference>
<feature type="transmembrane region" description="Helical" evidence="1">
    <location>
        <begin position="20"/>
        <end position="41"/>
    </location>
</feature>
<dbReference type="RefSeq" id="WP_007414435.1">
    <property type="nucleotide sequence ID" value="NZ_ABOX02000009.1"/>
</dbReference>
<gene>
    <name evidence="3" type="ORF">Cflav_PD4221</name>
</gene>
<dbReference type="Proteomes" id="UP000003688">
    <property type="component" value="Unassembled WGS sequence"/>
</dbReference>
<comment type="caution">
    <text evidence="3">The sequence shown here is derived from an EMBL/GenBank/DDBJ whole genome shotgun (WGS) entry which is preliminary data.</text>
</comment>
<dbReference type="NCBIfam" id="TIGR02532">
    <property type="entry name" value="IV_pilin_GFxxxE"/>
    <property type="match status" value="1"/>
</dbReference>
<dbReference type="OrthoDB" id="200066at2"/>
<protein>
    <recommendedName>
        <fullName evidence="2">DUF1559 domain-containing protein</fullName>
    </recommendedName>
</protein>
<dbReference type="Gene3D" id="3.30.700.10">
    <property type="entry name" value="Glycoprotein, Type 4 Pilin"/>
    <property type="match status" value="1"/>
</dbReference>
<dbReference type="InterPro" id="IPR045584">
    <property type="entry name" value="Pilin-like"/>
</dbReference>
<keyword evidence="4" id="KW-1185">Reference proteome</keyword>
<evidence type="ECO:0000313" key="3">
    <source>
        <dbReference type="EMBL" id="EEF61543.1"/>
    </source>
</evidence>
<dbReference type="STRING" id="320771.Cflav_PD4221"/>
<organism evidence="3 4">
    <name type="scientific">Pedosphaera parvula (strain Ellin514)</name>
    <dbReference type="NCBI Taxonomy" id="320771"/>
    <lineage>
        <taxon>Bacteria</taxon>
        <taxon>Pseudomonadati</taxon>
        <taxon>Verrucomicrobiota</taxon>
        <taxon>Pedosphaerae</taxon>
        <taxon>Pedosphaerales</taxon>
        <taxon>Pedosphaeraceae</taxon>
        <taxon>Pedosphaera</taxon>
    </lineage>
</organism>
<feature type="domain" description="DUF1559" evidence="2">
    <location>
        <begin position="46"/>
        <end position="205"/>
    </location>
</feature>
<evidence type="ECO:0000256" key="1">
    <source>
        <dbReference type="SAM" id="Phobius"/>
    </source>
</evidence>
<dbReference type="SUPFAM" id="SSF54523">
    <property type="entry name" value="Pili subunits"/>
    <property type="match status" value="1"/>
</dbReference>
<accession>B9XF45</accession>
<keyword evidence="1" id="KW-0472">Membrane</keyword>
<dbReference type="AlphaFoldDB" id="B9XF45"/>
<dbReference type="Pfam" id="PF07963">
    <property type="entry name" value="N_methyl"/>
    <property type="match status" value="1"/>
</dbReference>
<keyword evidence="1" id="KW-1133">Transmembrane helix</keyword>
<evidence type="ECO:0000313" key="4">
    <source>
        <dbReference type="Proteomes" id="UP000003688"/>
    </source>
</evidence>
<evidence type="ECO:0000259" key="2">
    <source>
        <dbReference type="Pfam" id="PF07596"/>
    </source>
</evidence>
<dbReference type="PANTHER" id="PTHR30093">
    <property type="entry name" value="GENERAL SECRETION PATHWAY PROTEIN G"/>
    <property type="match status" value="1"/>
</dbReference>
<dbReference type="EMBL" id="ABOX02000009">
    <property type="protein sequence ID" value="EEF61543.1"/>
    <property type="molecule type" value="Genomic_DNA"/>
</dbReference>
<dbReference type="InterPro" id="IPR011453">
    <property type="entry name" value="DUF1559"/>
</dbReference>
<sequence length="229" mass="25800" precursor="true">MSHPPIPERKVRWVTHGLTAFTLIELLVVIAIIGILAALLLPALAAAKQRAYATQCLANLNQIGLGMTLYSQDSNELFPESGGTIYWDQIDTNTLKQGWMQQILSYTKSTNVYRCPADNKSHFSYFNGSRAAYIETTKAGSVDVKKIRFPSAQVLSGDTLWVDAEIEDADKDDYAVNCIGGAENGNRWVPWQRHFKGQNILFTDNHVKWFKGYNAGEMTFRYDSMHGWQ</sequence>
<dbReference type="InterPro" id="IPR012902">
    <property type="entry name" value="N_methyl_site"/>
</dbReference>
<proteinExistence type="predicted"/>
<name>B9XF45_PEDPL</name>
<reference evidence="3 4" key="1">
    <citation type="journal article" date="2011" name="J. Bacteriol.">
        <title>Genome sequence of 'Pedosphaera parvula' Ellin514, an aerobic Verrucomicrobial isolate from pasture soil.</title>
        <authorList>
            <person name="Kant R."/>
            <person name="van Passel M.W."/>
            <person name="Sangwan P."/>
            <person name="Palva A."/>
            <person name="Lucas S."/>
            <person name="Copeland A."/>
            <person name="Lapidus A."/>
            <person name="Glavina Del Rio T."/>
            <person name="Dalin E."/>
            <person name="Tice H."/>
            <person name="Bruce D."/>
            <person name="Goodwin L."/>
            <person name="Pitluck S."/>
            <person name="Chertkov O."/>
            <person name="Larimer F.W."/>
            <person name="Land M.L."/>
            <person name="Hauser L."/>
            <person name="Brettin T.S."/>
            <person name="Detter J.C."/>
            <person name="Han S."/>
            <person name="de Vos W.M."/>
            <person name="Janssen P.H."/>
            <person name="Smidt H."/>
        </authorList>
    </citation>
    <scope>NUCLEOTIDE SEQUENCE [LARGE SCALE GENOMIC DNA]</scope>
    <source>
        <strain evidence="3 4">Ellin514</strain>
    </source>
</reference>
<keyword evidence="1" id="KW-0812">Transmembrane</keyword>